<protein>
    <submittedName>
        <fullName evidence="1">DUF6391 domain-containing protein</fullName>
    </submittedName>
</protein>
<evidence type="ECO:0000313" key="2">
    <source>
        <dbReference type="Proteomes" id="UP001212123"/>
    </source>
</evidence>
<comment type="caution">
    <text evidence="1">The sequence shown here is derived from an EMBL/GenBank/DDBJ whole genome shotgun (WGS) entry which is preliminary data.</text>
</comment>
<dbReference type="Proteomes" id="UP001212123">
    <property type="component" value="Unassembled WGS sequence"/>
</dbReference>
<reference evidence="1 2" key="1">
    <citation type="submission" date="2023-01" db="EMBL/GenBank/DDBJ databases">
        <title>Genomes from the Australian National Cyanobacteria Reference Collection.</title>
        <authorList>
            <person name="Willis A."/>
            <person name="Lee E.M.F."/>
        </authorList>
    </citation>
    <scope>NUCLEOTIDE SEQUENCE [LARGE SCALE GENOMIC DNA]</scope>
    <source>
        <strain evidence="1 2">CS-537/01</strain>
    </source>
</reference>
<evidence type="ECO:0000313" key="1">
    <source>
        <dbReference type="EMBL" id="MDB9487661.1"/>
    </source>
</evidence>
<keyword evidence="2" id="KW-1185">Reference proteome</keyword>
<dbReference type="EMBL" id="JAQMTU010000081">
    <property type="protein sequence ID" value="MDB9487661.1"/>
    <property type="molecule type" value="Genomic_DNA"/>
</dbReference>
<dbReference type="Pfam" id="PF19928">
    <property type="entry name" value="DUF6391"/>
    <property type="match status" value="1"/>
</dbReference>
<gene>
    <name evidence="1" type="ORF">PN492_14080</name>
</gene>
<dbReference type="RefSeq" id="WP_271805775.1">
    <property type="nucleotide sequence ID" value="NZ_JAQMTU010000081.1"/>
</dbReference>
<name>A0ABT5A985_9CYAN</name>
<accession>A0ABT5A985</accession>
<sequence>MNTSDFGKSSGFSFDFLPPHPSQDTDLLQQLYFVPGLKEILLLRQVHALEHATVWLLGETKNSYSRLGITTNHQLVDDQLLGGLSTEQGFFLYGDVNISDLRRAVTLAQHRLISGEWGLAVHPRCGTNLSVTMLLNLVLAASVPFILPFRPIEQLIGLGLAATAATELAPDMGMLTQRYITTSIPFNLAVENITIARDLLGKEGHFVRVYWQD</sequence>
<organism evidence="1 2">
    <name type="scientific">Dolichospermum circinale CS-537/01</name>
    <dbReference type="NCBI Taxonomy" id="3021739"/>
    <lineage>
        <taxon>Bacteria</taxon>
        <taxon>Bacillati</taxon>
        <taxon>Cyanobacteriota</taxon>
        <taxon>Cyanophyceae</taxon>
        <taxon>Nostocales</taxon>
        <taxon>Aphanizomenonaceae</taxon>
        <taxon>Dolichospermum</taxon>
        <taxon>Dolichospermum circinale</taxon>
    </lineage>
</organism>
<proteinExistence type="predicted"/>